<feature type="signal peptide" evidence="1">
    <location>
        <begin position="1"/>
        <end position="19"/>
    </location>
</feature>
<keyword evidence="1" id="KW-0732">Signal</keyword>
<dbReference type="OrthoDB" id="5789685at2759"/>
<organism evidence="2 3">
    <name type="scientific">Haemonchus contortus</name>
    <name type="common">Barber pole worm</name>
    <dbReference type="NCBI Taxonomy" id="6289"/>
    <lineage>
        <taxon>Eukaryota</taxon>
        <taxon>Metazoa</taxon>
        <taxon>Ecdysozoa</taxon>
        <taxon>Nematoda</taxon>
        <taxon>Chromadorea</taxon>
        <taxon>Rhabditida</taxon>
        <taxon>Rhabditina</taxon>
        <taxon>Rhabditomorpha</taxon>
        <taxon>Strongyloidea</taxon>
        <taxon>Trichostrongylidae</taxon>
        <taxon>Haemonchus</taxon>
    </lineage>
</organism>
<reference evidence="3" key="1">
    <citation type="submission" date="2020-12" db="UniProtKB">
        <authorList>
            <consortium name="WormBaseParasite"/>
        </authorList>
    </citation>
    <scope>IDENTIFICATION</scope>
    <source>
        <strain evidence="3">MHco3</strain>
    </source>
</reference>
<protein>
    <submittedName>
        <fullName evidence="3">Neuropeptide</fullName>
    </submittedName>
</protein>
<keyword evidence="2" id="KW-1185">Reference proteome</keyword>
<evidence type="ECO:0000313" key="2">
    <source>
        <dbReference type="Proteomes" id="UP000025227"/>
    </source>
</evidence>
<name>A0A7I4Z447_HAECO</name>
<sequence length="98" mass="11541">MNNFRLTVLSFMVVVAVFSQEFEVFTEGKQAEMYPRALPFRMSRGKRSTGIRFDPNASRTRMSFGKRNAYGSNEWNEYLKENTKRMDMRHDFVGLGNR</sequence>
<evidence type="ECO:0000256" key="1">
    <source>
        <dbReference type="SAM" id="SignalP"/>
    </source>
</evidence>
<proteinExistence type="predicted"/>
<evidence type="ECO:0000313" key="3">
    <source>
        <dbReference type="WBParaSite" id="HCON_00186660-00001"/>
    </source>
</evidence>
<accession>A0A7I4Z447</accession>
<dbReference type="Proteomes" id="UP000025227">
    <property type="component" value="Unplaced"/>
</dbReference>
<dbReference type="AlphaFoldDB" id="A0A7I4Z447"/>
<dbReference type="WBParaSite" id="HCON_00186660-00001">
    <property type="protein sequence ID" value="HCON_00186660-00001"/>
    <property type="gene ID" value="HCON_00186660"/>
</dbReference>
<feature type="chain" id="PRO_5029472788" evidence="1">
    <location>
        <begin position="20"/>
        <end position="98"/>
    </location>
</feature>